<evidence type="ECO:0000259" key="2">
    <source>
        <dbReference type="Pfam" id="PF13193"/>
    </source>
</evidence>
<dbReference type="InterPro" id="IPR025110">
    <property type="entry name" value="AMP-bd_C"/>
</dbReference>
<name>A0A5N0TB09_9MICO</name>
<dbReference type="Gene3D" id="3.40.50.12780">
    <property type="entry name" value="N-terminal domain of ligase-like"/>
    <property type="match status" value="1"/>
</dbReference>
<sequence>MRRRSDPEALPVTEPAGAAPHYSDLWQGIARSDPERIAVITREGTVTWAQLAAEAGALARHLSQRGLGVGDAAAMLLYNRPEYLAFTWACLAIGVSPVAINYRYRAGEVRDLLVDSRTPVLLASTSLGGIARDAIEGAGFAVELITVADDDTVVPGATRYEDILPAGGSLPAAAPRGAEMRLYTGGTTGMPKAVVWDLDTLLIARRRSTWGLLGIEPPETLADAVRIAVDPATPRVVTLPLTPLLHGTAQSMTMGTMALGGTVVLHAAPRMDIDEAVRLTREHQVTRLIVAGDALALPFADAVERSGEGLPHVDSILSSGMRFSDDVKRRLHRLGDLAIVDILASSEGGPFAFGITRSVADLPARLELTPETVLLAEDLTEIPQDPGALGILAFRGILPKGYFGDPKKTAETFPAIRGHRYVMPGDWARARGDGTVELLGRLSAVVNTGGEKVFPAEVEEALLSHPDIDDAIVFGLPDERFGEVVSAMVAPVPGRRVDVTELHAHLDARLAGYKKPRHVFVRESLGRGSTGKVELARVKEDALRELAEVTR</sequence>
<comment type="caution">
    <text evidence="3">The sequence shown here is derived from an EMBL/GenBank/DDBJ whole genome shotgun (WGS) entry which is preliminary data.</text>
</comment>
<keyword evidence="4" id="KW-1185">Reference proteome</keyword>
<dbReference type="GO" id="GO:0016878">
    <property type="term" value="F:acid-thiol ligase activity"/>
    <property type="evidence" value="ECO:0007669"/>
    <property type="project" value="UniProtKB-ARBA"/>
</dbReference>
<dbReference type="Pfam" id="PF13193">
    <property type="entry name" value="AMP-binding_C"/>
    <property type="match status" value="1"/>
</dbReference>
<dbReference type="InterPro" id="IPR000873">
    <property type="entry name" value="AMP-dep_synth/lig_dom"/>
</dbReference>
<dbReference type="Proteomes" id="UP000326838">
    <property type="component" value="Unassembled WGS sequence"/>
</dbReference>
<dbReference type="InterPro" id="IPR045851">
    <property type="entry name" value="AMP-bd_C_sf"/>
</dbReference>
<proteinExistence type="predicted"/>
<feature type="domain" description="AMP-binding enzyme C-terminal" evidence="2">
    <location>
        <begin position="457"/>
        <end position="532"/>
    </location>
</feature>
<dbReference type="EMBL" id="VYUY01000015">
    <property type="protein sequence ID" value="KAA9132253.1"/>
    <property type="molecule type" value="Genomic_DNA"/>
</dbReference>
<evidence type="ECO:0000259" key="1">
    <source>
        <dbReference type="Pfam" id="PF00501"/>
    </source>
</evidence>
<gene>
    <name evidence="3" type="ORF">F6B40_11140</name>
</gene>
<dbReference type="InterPro" id="IPR042099">
    <property type="entry name" value="ANL_N_sf"/>
</dbReference>
<feature type="domain" description="AMP-dependent synthetase/ligase" evidence="1">
    <location>
        <begin position="30"/>
        <end position="356"/>
    </location>
</feature>
<dbReference type="AlphaFoldDB" id="A0A5N0TB09"/>
<dbReference type="SUPFAM" id="SSF56801">
    <property type="entry name" value="Acetyl-CoA synthetase-like"/>
    <property type="match status" value="1"/>
</dbReference>
<evidence type="ECO:0000313" key="4">
    <source>
        <dbReference type="Proteomes" id="UP000326838"/>
    </source>
</evidence>
<dbReference type="InterPro" id="IPR050237">
    <property type="entry name" value="ATP-dep_AMP-bd_enzyme"/>
</dbReference>
<dbReference type="Pfam" id="PF00501">
    <property type="entry name" value="AMP-binding"/>
    <property type="match status" value="1"/>
</dbReference>
<accession>A0A5N0TB09</accession>
<evidence type="ECO:0000313" key="3">
    <source>
        <dbReference type="EMBL" id="KAA9132253.1"/>
    </source>
</evidence>
<organism evidence="3 4">
    <name type="scientific">Microbacterium caowuchunii</name>
    <dbReference type="NCBI Taxonomy" id="2614638"/>
    <lineage>
        <taxon>Bacteria</taxon>
        <taxon>Bacillati</taxon>
        <taxon>Actinomycetota</taxon>
        <taxon>Actinomycetes</taxon>
        <taxon>Micrococcales</taxon>
        <taxon>Microbacteriaceae</taxon>
        <taxon>Microbacterium</taxon>
    </lineage>
</organism>
<dbReference type="PANTHER" id="PTHR43767">
    <property type="entry name" value="LONG-CHAIN-FATTY-ACID--COA LIGASE"/>
    <property type="match status" value="1"/>
</dbReference>
<dbReference type="PANTHER" id="PTHR43767:SF1">
    <property type="entry name" value="NONRIBOSOMAL PEPTIDE SYNTHASE PES1 (EUROFUNG)-RELATED"/>
    <property type="match status" value="1"/>
</dbReference>
<protein>
    <submittedName>
        <fullName evidence="3">AMP-binding protein</fullName>
    </submittedName>
</protein>
<reference evidence="4" key="1">
    <citation type="submission" date="2019-09" db="EMBL/GenBank/DDBJ databases">
        <title>Mumia zhuanghuii sp. nov. isolated from the intestinal contents of plateau pika (Ochotona curzoniae) in the Qinghai-Tibet plateau of China.</title>
        <authorList>
            <person name="Tian Z."/>
        </authorList>
    </citation>
    <scope>NUCLEOTIDE SEQUENCE [LARGE SCALE GENOMIC DNA]</scope>
    <source>
        <strain evidence="4">L-033</strain>
    </source>
</reference>
<dbReference type="Gene3D" id="3.30.300.30">
    <property type="match status" value="1"/>
</dbReference>